<sequence length="293" mass="32965">MSQRQSCPACLKPDLTQSGYHFHLRQSHDPHCTALYQELMGSSLHSNDNIDSDTGNPDELVAFNGDAFSGPDDYVDDDFGQDALAQEPPVQEDEGDNFDEQEEDLEAAQAANLETSWEPEHPDWEIAKWAKLQGAGSIAFLDLLAIGRVCEALGLSYKSSNQLNKIIDERLPGHPAFHCHEVIVAGKAFKFFSHNVIECLTVLWGDIDFAEHLIVEPECHYVDTNQMIHHFFDMQTGKWWWCTQEELEAQTGEKNCTIVPVLISSDKTQLTVFCGKTTYLVYMTIGNLPKDIQ</sequence>
<organism evidence="1 2">
    <name type="scientific">Russula earlei</name>
    <dbReference type="NCBI Taxonomy" id="71964"/>
    <lineage>
        <taxon>Eukaryota</taxon>
        <taxon>Fungi</taxon>
        <taxon>Dikarya</taxon>
        <taxon>Basidiomycota</taxon>
        <taxon>Agaricomycotina</taxon>
        <taxon>Agaricomycetes</taxon>
        <taxon>Russulales</taxon>
        <taxon>Russulaceae</taxon>
        <taxon>Russula</taxon>
    </lineage>
</organism>
<evidence type="ECO:0000313" key="1">
    <source>
        <dbReference type="EMBL" id="KAI9455524.1"/>
    </source>
</evidence>
<dbReference type="Proteomes" id="UP001207468">
    <property type="component" value="Unassembled WGS sequence"/>
</dbReference>
<evidence type="ECO:0000313" key="2">
    <source>
        <dbReference type="Proteomes" id="UP001207468"/>
    </source>
</evidence>
<gene>
    <name evidence="1" type="ORF">F5148DRAFT_1288224</name>
</gene>
<accession>A0ACC0U0C1</accession>
<proteinExistence type="predicted"/>
<comment type="caution">
    <text evidence="1">The sequence shown here is derived from an EMBL/GenBank/DDBJ whole genome shotgun (WGS) entry which is preliminary data.</text>
</comment>
<name>A0ACC0U0C1_9AGAM</name>
<reference evidence="1" key="1">
    <citation type="submission" date="2021-03" db="EMBL/GenBank/DDBJ databases">
        <title>Evolutionary priming and transition to the ectomycorrhizal habit in an iconic lineage of mushroom-forming fungi: is preadaptation a requirement?</title>
        <authorList>
            <consortium name="DOE Joint Genome Institute"/>
            <person name="Looney B.P."/>
            <person name="Miyauchi S."/>
            <person name="Morin E."/>
            <person name="Drula E."/>
            <person name="Courty P.E."/>
            <person name="Chicoki N."/>
            <person name="Fauchery L."/>
            <person name="Kohler A."/>
            <person name="Kuo A."/>
            <person name="LaButti K."/>
            <person name="Pangilinan J."/>
            <person name="Lipzen A."/>
            <person name="Riley R."/>
            <person name="Andreopoulos W."/>
            <person name="He G."/>
            <person name="Johnson J."/>
            <person name="Barry K.W."/>
            <person name="Grigoriev I.V."/>
            <person name="Nagy L."/>
            <person name="Hibbett D."/>
            <person name="Henrissat B."/>
            <person name="Matheny P.B."/>
            <person name="Labbe J."/>
            <person name="Martin A.F."/>
        </authorList>
    </citation>
    <scope>NUCLEOTIDE SEQUENCE</scope>
    <source>
        <strain evidence="1">BPL698</strain>
    </source>
</reference>
<keyword evidence="2" id="KW-1185">Reference proteome</keyword>
<dbReference type="EMBL" id="JAGFNK010000249">
    <property type="protein sequence ID" value="KAI9455524.1"/>
    <property type="molecule type" value="Genomic_DNA"/>
</dbReference>
<protein>
    <submittedName>
        <fullName evidence="1">Uncharacterized protein</fullName>
    </submittedName>
</protein>